<feature type="region of interest" description="Disordered" evidence="1">
    <location>
        <begin position="1"/>
        <end position="69"/>
    </location>
</feature>
<keyword evidence="3" id="KW-1185">Reference proteome</keyword>
<feature type="compositionally biased region" description="Low complexity" evidence="1">
    <location>
        <begin position="21"/>
        <end position="33"/>
    </location>
</feature>
<proteinExistence type="predicted"/>
<organism evidence="2 3">
    <name type="scientific">Akanthomyces lecanii RCEF 1005</name>
    <dbReference type="NCBI Taxonomy" id="1081108"/>
    <lineage>
        <taxon>Eukaryota</taxon>
        <taxon>Fungi</taxon>
        <taxon>Dikarya</taxon>
        <taxon>Ascomycota</taxon>
        <taxon>Pezizomycotina</taxon>
        <taxon>Sordariomycetes</taxon>
        <taxon>Hypocreomycetidae</taxon>
        <taxon>Hypocreales</taxon>
        <taxon>Cordycipitaceae</taxon>
        <taxon>Akanthomyces</taxon>
        <taxon>Cordyceps confragosa</taxon>
    </lineage>
</organism>
<evidence type="ECO:0000313" key="3">
    <source>
        <dbReference type="Proteomes" id="UP000076881"/>
    </source>
</evidence>
<sequence>MPDSAKPDQKVKPTLQEKETTPAAVATVATTYTLPSRLKGKTNNTSSSTNMPETAGSRNKGKQPMSQRVDEDLMDLVECGSWSADIPDAPYESVRYDPTLYEYEPETEPSGAGKAPEEVTSQPRKIAKCKKRTAF</sequence>
<name>A0A162KHD1_CORDF</name>
<protein>
    <submittedName>
        <fullName evidence="2">Uncharacterized protein</fullName>
    </submittedName>
</protein>
<feature type="compositionally biased region" description="Basic and acidic residues" evidence="1">
    <location>
        <begin position="1"/>
        <end position="20"/>
    </location>
</feature>
<gene>
    <name evidence="2" type="ORF">LEL_02027</name>
</gene>
<evidence type="ECO:0000313" key="2">
    <source>
        <dbReference type="EMBL" id="OAA82482.1"/>
    </source>
</evidence>
<feature type="compositionally biased region" description="Basic residues" evidence="1">
    <location>
        <begin position="125"/>
        <end position="135"/>
    </location>
</feature>
<dbReference type="EMBL" id="AZHF01000001">
    <property type="protein sequence ID" value="OAA82482.1"/>
    <property type="molecule type" value="Genomic_DNA"/>
</dbReference>
<accession>A0A162KHD1</accession>
<feature type="region of interest" description="Disordered" evidence="1">
    <location>
        <begin position="103"/>
        <end position="135"/>
    </location>
</feature>
<feature type="compositionally biased region" description="Polar residues" evidence="1">
    <location>
        <begin position="41"/>
        <end position="52"/>
    </location>
</feature>
<comment type="caution">
    <text evidence="2">The sequence shown here is derived from an EMBL/GenBank/DDBJ whole genome shotgun (WGS) entry which is preliminary data.</text>
</comment>
<dbReference type="Proteomes" id="UP000076881">
    <property type="component" value="Unassembled WGS sequence"/>
</dbReference>
<reference evidence="2 3" key="1">
    <citation type="journal article" date="2016" name="Genome Biol. Evol.">
        <title>Divergent and convergent evolution of fungal pathogenicity.</title>
        <authorList>
            <person name="Shang Y."/>
            <person name="Xiao G."/>
            <person name="Zheng P."/>
            <person name="Cen K."/>
            <person name="Zhan S."/>
            <person name="Wang C."/>
        </authorList>
    </citation>
    <scope>NUCLEOTIDE SEQUENCE [LARGE SCALE GENOMIC DNA]</scope>
    <source>
        <strain evidence="2 3">RCEF 1005</strain>
    </source>
</reference>
<dbReference type="AlphaFoldDB" id="A0A162KHD1"/>
<evidence type="ECO:0000256" key="1">
    <source>
        <dbReference type="SAM" id="MobiDB-lite"/>
    </source>
</evidence>